<feature type="domain" description="Nucleolus and neural progenitor protein-like N-terminal" evidence="1">
    <location>
        <begin position="11"/>
        <end position="155"/>
    </location>
</feature>
<dbReference type="InterPro" id="IPR027951">
    <property type="entry name" value="Nepro_N"/>
</dbReference>
<name>A0AAP0G9K8_9ASPA</name>
<dbReference type="Proteomes" id="UP001418222">
    <property type="component" value="Unassembled WGS sequence"/>
</dbReference>
<proteinExistence type="predicted"/>
<dbReference type="EMBL" id="JBBWWQ010000005">
    <property type="protein sequence ID" value="KAK8946488.1"/>
    <property type="molecule type" value="Genomic_DNA"/>
</dbReference>
<dbReference type="PANTHER" id="PTHR34786:SF1">
    <property type="entry name" value="OS09G0504900 PROTEIN"/>
    <property type="match status" value="1"/>
</dbReference>
<dbReference type="Pfam" id="PF14780">
    <property type="entry name" value="NEPRO_N"/>
    <property type="match status" value="1"/>
</dbReference>
<organism evidence="2 3">
    <name type="scientific">Platanthera zijinensis</name>
    <dbReference type="NCBI Taxonomy" id="2320716"/>
    <lineage>
        <taxon>Eukaryota</taxon>
        <taxon>Viridiplantae</taxon>
        <taxon>Streptophyta</taxon>
        <taxon>Embryophyta</taxon>
        <taxon>Tracheophyta</taxon>
        <taxon>Spermatophyta</taxon>
        <taxon>Magnoliopsida</taxon>
        <taxon>Liliopsida</taxon>
        <taxon>Asparagales</taxon>
        <taxon>Orchidaceae</taxon>
        <taxon>Orchidoideae</taxon>
        <taxon>Orchideae</taxon>
        <taxon>Orchidinae</taxon>
        <taxon>Platanthera</taxon>
    </lineage>
</organism>
<gene>
    <name evidence="2" type="ORF">KSP39_PZI006786</name>
</gene>
<accession>A0AAP0G9K8</accession>
<comment type="caution">
    <text evidence="2">The sequence shown here is derived from an EMBL/GenBank/DDBJ whole genome shotgun (WGS) entry which is preliminary data.</text>
</comment>
<keyword evidence="3" id="KW-1185">Reference proteome</keyword>
<evidence type="ECO:0000313" key="2">
    <source>
        <dbReference type="EMBL" id="KAK8946488.1"/>
    </source>
</evidence>
<evidence type="ECO:0000313" key="3">
    <source>
        <dbReference type="Proteomes" id="UP001418222"/>
    </source>
</evidence>
<reference evidence="2 3" key="1">
    <citation type="journal article" date="2022" name="Nat. Plants">
        <title>Genomes of leafy and leafless Platanthera orchids illuminate the evolution of mycoheterotrophy.</title>
        <authorList>
            <person name="Li M.H."/>
            <person name="Liu K.W."/>
            <person name="Li Z."/>
            <person name="Lu H.C."/>
            <person name="Ye Q.L."/>
            <person name="Zhang D."/>
            <person name="Wang J.Y."/>
            <person name="Li Y.F."/>
            <person name="Zhong Z.M."/>
            <person name="Liu X."/>
            <person name="Yu X."/>
            <person name="Liu D.K."/>
            <person name="Tu X.D."/>
            <person name="Liu B."/>
            <person name="Hao Y."/>
            <person name="Liao X.Y."/>
            <person name="Jiang Y.T."/>
            <person name="Sun W.H."/>
            <person name="Chen J."/>
            <person name="Chen Y.Q."/>
            <person name="Ai Y."/>
            <person name="Zhai J.W."/>
            <person name="Wu S.S."/>
            <person name="Zhou Z."/>
            <person name="Hsiao Y.Y."/>
            <person name="Wu W.L."/>
            <person name="Chen Y.Y."/>
            <person name="Lin Y.F."/>
            <person name="Hsu J.L."/>
            <person name="Li C.Y."/>
            <person name="Wang Z.W."/>
            <person name="Zhao X."/>
            <person name="Zhong W.Y."/>
            <person name="Ma X.K."/>
            <person name="Ma L."/>
            <person name="Huang J."/>
            <person name="Chen G.Z."/>
            <person name="Huang M.Z."/>
            <person name="Huang L."/>
            <person name="Peng D.H."/>
            <person name="Luo Y.B."/>
            <person name="Zou S.Q."/>
            <person name="Chen S.P."/>
            <person name="Lan S."/>
            <person name="Tsai W.C."/>
            <person name="Van de Peer Y."/>
            <person name="Liu Z.J."/>
        </authorList>
    </citation>
    <scope>NUCLEOTIDE SEQUENCE [LARGE SCALE GENOMIC DNA]</scope>
    <source>
        <strain evidence="2">Lor287</strain>
    </source>
</reference>
<dbReference type="AlphaFoldDB" id="A0AAP0G9K8"/>
<evidence type="ECO:0000259" key="1">
    <source>
        <dbReference type="Pfam" id="PF14780"/>
    </source>
</evidence>
<dbReference type="PANTHER" id="PTHR34786">
    <property type="entry name" value="OS09G0504900 PROTEIN"/>
    <property type="match status" value="1"/>
</dbReference>
<sequence length="341" mass="38214">MDSKNANLEERLKSLLAQLTTESGILERIVHKSKNQHRGSLYFQALLKVRRDLRLLQSAGLGQILDAFVPIIKGTSPVENARHTKRNKKKCLQGKHTYQNRLLGVARLLSQMVEPILKAAIQISLLLAKSFFMGFSLTILACLARLRVLVQQACVEYYTAGGGVPTLECIWEVDKYVLREISQFHAAKIPEEERAFPLESRIEYEPLELLGQVSEIVDKEIALEKTPFHEPQPLSILPSNRLSTSYVSIKSTDCKNSPNAEPAFGPSVDKDLFVSSLTQKSQTELRKRAAFVAVQIPKPSESELTRPGKKMRVDYPSNGDGDDTIFLDFPFSDASKNVTLF</sequence>
<protein>
    <recommendedName>
        <fullName evidence="1">Nucleolus and neural progenitor protein-like N-terminal domain-containing protein</fullName>
    </recommendedName>
</protein>